<accession>A0ABP0XI51</accession>
<reference evidence="1" key="1">
    <citation type="submission" date="2024-02" db="EMBL/GenBank/DDBJ databases">
        <authorList>
            <consortium name="ELIXIR-Norway"/>
            <consortium name="Elixir Norway"/>
        </authorList>
    </citation>
    <scope>NUCLEOTIDE SEQUENCE</scope>
</reference>
<protein>
    <submittedName>
        <fullName evidence="1">Uncharacterized protein</fullName>
    </submittedName>
</protein>
<proteinExistence type="predicted"/>
<dbReference type="Proteomes" id="UP001497444">
    <property type="component" value="Chromosome 8"/>
</dbReference>
<evidence type="ECO:0000313" key="2">
    <source>
        <dbReference type="Proteomes" id="UP001497444"/>
    </source>
</evidence>
<keyword evidence="2" id="KW-1185">Reference proteome</keyword>
<evidence type="ECO:0000313" key="1">
    <source>
        <dbReference type="EMBL" id="CAK9277601.1"/>
    </source>
</evidence>
<sequence>MTASRCVLPQTQPSFSAQLIVPVAELIESSSPQEVSVGRYAGTGPSRTSYDRTELHLTPPDCVLFVCGTGRYHTDATVSKVEQALLGLFHIV</sequence>
<name>A0ABP0XI51_9BRYO</name>
<dbReference type="EMBL" id="OZ020103">
    <property type="protein sequence ID" value="CAK9277601.1"/>
    <property type="molecule type" value="Genomic_DNA"/>
</dbReference>
<gene>
    <name evidence="1" type="ORF">CSSPJE1EN1_LOCUS23079</name>
</gene>
<organism evidence="1 2">
    <name type="scientific">Sphagnum jensenii</name>
    <dbReference type="NCBI Taxonomy" id="128206"/>
    <lineage>
        <taxon>Eukaryota</taxon>
        <taxon>Viridiplantae</taxon>
        <taxon>Streptophyta</taxon>
        <taxon>Embryophyta</taxon>
        <taxon>Bryophyta</taxon>
        <taxon>Sphagnophytina</taxon>
        <taxon>Sphagnopsida</taxon>
        <taxon>Sphagnales</taxon>
        <taxon>Sphagnaceae</taxon>
        <taxon>Sphagnum</taxon>
    </lineage>
</organism>